<evidence type="ECO:0000256" key="5">
    <source>
        <dbReference type="ARBA" id="ARBA00022630"/>
    </source>
</evidence>
<dbReference type="NCBIfam" id="TIGR00676">
    <property type="entry name" value="fadh2"/>
    <property type="match status" value="1"/>
</dbReference>
<keyword evidence="9" id="KW-0486">Methionine biosynthesis</keyword>
<dbReference type="PANTHER" id="PTHR45754:SF3">
    <property type="entry name" value="METHYLENETETRAHYDROFOLATE REDUCTASE (NADPH)"/>
    <property type="match status" value="1"/>
</dbReference>
<keyword evidence="8" id="KW-0520">NAD</keyword>
<dbReference type="GO" id="GO:0005829">
    <property type="term" value="C:cytosol"/>
    <property type="evidence" value="ECO:0007669"/>
    <property type="project" value="InterPro"/>
</dbReference>
<gene>
    <name evidence="12" type="ORF">METZ01_LOCUS157559</name>
</gene>
<reference evidence="12" key="1">
    <citation type="submission" date="2018-05" db="EMBL/GenBank/DDBJ databases">
        <authorList>
            <person name="Lanie J.A."/>
            <person name="Ng W.-L."/>
            <person name="Kazmierczak K.M."/>
            <person name="Andrzejewski T.M."/>
            <person name="Davidsen T.M."/>
            <person name="Wayne K.J."/>
            <person name="Tettelin H."/>
            <person name="Glass J.I."/>
            <person name="Rusch D."/>
            <person name="Podicherti R."/>
            <person name="Tsui H.-C.T."/>
            <person name="Winkler M.E."/>
        </authorList>
    </citation>
    <scope>NUCLEOTIDE SEQUENCE</scope>
</reference>
<evidence type="ECO:0000256" key="4">
    <source>
        <dbReference type="ARBA" id="ARBA00022605"/>
    </source>
</evidence>
<comment type="pathway">
    <text evidence="10">Amino-acid biosynthesis; L-methionine biosynthesis via de novo pathway.</text>
</comment>
<evidence type="ECO:0000256" key="3">
    <source>
        <dbReference type="ARBA" id="ARBA00006743"/>
    </source>
</evidence>
<dbReference type="CDD" id="cd00537">
    <property type="entry name" value="MTHFR"/>
    <property type="match status" value="1"/>
</dbReference>
<evidence type="ECO:0000256" key="6">
    <source>
        <dbReference type="ARBA" id="ARBA00022827"/>
    </source>
</evidence>
<evidence type="ECO:0000256" key="1">
    <source>
        <dbReference type="ARBA" id="ARBA00001974"/>
    </source>
</evidence>
<comment type="similarity">
    <text evidence="3">Belongs to the methylenetetrahydrofolate reductase family.</text>
</comment>
<evidence type="ECO:0000256" key="10">
    <source>
        <dbReference type="ARBA" id="ARBA00034478"/>
    </source>
</evidence>
<name>A0A382AT28_9ZZZZ</name>
<dbReference type="UniPathway" id="UPA00193"/>
<accession>A0A382AT28</accession>
<evidence type="ECO:0000256" key="2">
    <source>
        <dbReference type="ARBA" id="ARBA00004777"/>
    </source>
</evidence>
<dbReference type="EC" id="1.5.1.54" evidence="11"/>
<keyword evidence="6" id="KW-0274">FAD</keyword>
<dbReference type="AlphaFoldDB" id="A0A382AT28"/>
<dbReference type="EMBL" id="UINC01026731">
    <property type="protein sequence ID" value="SVB04705.1"/>
    <property type="molecule type" value="Genomic_DNA"/>
</dbReference>
<dbReference type="InterPro" id="IPR029041">
    <property type="entry name" value="FAD-linked_oxidoreductase-like"/>
</dbReference>
<proteinExistence type="inferred from homology"/>
<keyword evidence="5" id="KW-0285">Flavoprotein</keyword>
<dbReference type="SUPFAM" id="SSF51730">
    <property type="entry name" value="FAD-linked oxidoreductase"/>
    <property type="match status" value="1"/>
</dbReference>
<sequence>MKIIDILNSKKTISFEFFPPKRDSDLPKLHETVDRLSTYNPDFVSFTYGAGGNTRQLTTQVSKDAKLSDKFEVMSHLTCIAHNKTEIINILKDLTLSNIENIIALRGDPPKDVTISKDNLKHATDLIEIIKSNFSNFCIAGACYPEFHPESNNPIDDIKFTKMKQDKGVDFLITQLFFDNKDFLSFREKAIKLGITIPIIPGILPITSTKQIRRFTKLCGAKIPLKLNEKLENSINNDQETTKLGIEYATNQILELIDNDIPGIHFYSLNKTSSVGHVLNNLGISNQTPEYII</sequence>
<dbReference type="InterPro" id="IPR003171">
    <property type="entry name" value="Mehydrof_redctse-like"/>
</dbReference>
<dbReference type="InterPro" id="IPR004620">
    <property type="entry name" value="MTHF_reductase_bac"/>
</dbReference>
<organism evidence="12">
    <name type="scientific">marine metagenome</name>
    <dbReference type="NCBI Taxonomy" id="408172"/>
    <lineage>
        <taxon>unclassified sequences</taxon>
        <taxon>metagenomes</taxon>
        <taxon>ecological metagenomes</taxon>
    </lineage>
</organism>
<dbReference type="GO" id="GO:0106312">
    <property type="term" value="F:methylenetetrahydrofolate reductase (NADH) activity"/>
    <property type="evidence" value="ECO:0007669"/>
    <property type="project" value="UniProtKB-EC"/>
</dbReference>
<dbReference type="Pfam" id="PF02219">
    <property type="entry name" value="MTHFR"/>
    <property type="match status" value="1"/>
</dbReference>
<protein>
    <recommendedName>
        <fullName evidence="11">methylenetetrahydrofolate reductase (NADH)</fullName>
        <ecNumber evidence="11">1.5.1.54</ecNumber>
    </recommendedName>
</protein>
<evidence type="ECO:0000256" key="11">
    <source>
        <dbReference type="ARBA" id="ARBA00034529"/>
    </source>
</evidence>
<keyword evidence="7" id="KW-0560">Oxidoreductase</keyword>
<dbReference type="PANTHER" id="PTHR45754">
    <property type="entry name" value="METHYLENETETRAHYDROFOLATE REDUCTASE"/>
    <property type="match status" value="1"/>
</dbReference>
<dbReference type="GO" id="GO:0035999">
    <property type="term" value="P:tetrahydrofolate interconversion"/>
    <property type="evidence" value="ECO:0007669"/>
    <property type="project" value="UniProtKB-UniPathway"/>
</dbReference>
<evidence type="ECO:0000256" key="9">
    <source>
        <dbReference type="ARBA" id="ARBA00023167"/>
    </source>
</evidence>
<comment type="cofactor">
    <cofactor evidence="1">
        <name>FAD</name>
        <dbReference type="ChEBI" id="CHEBI:57692"/>
    </cofactor>
</comment>
<keyword evidence="4" id="KW-0028">Amino-acid biosynthesis</keyword>
<dbReference type="Gene3D" id="3.20.20.220">
    <property type="match status" value="1"/>
</dbReference>
<comment type="pathway">
    <text evidence="2">One-carbon metabolism; tetrahydrofolate interconversion.</text>
</comment>
<evidence type="ECO:0000313" key="12">
    <source>
        <dbReference type="EMBL" id="SVB04705.1"/>
    </source>
</evidence>
<evidence type="ECO:0000256" key="8">
    <source>
        <dbReference type="ARBA" id="ARBA00023027"/>
    </source>
</evidence>
<dbReference type="GO" id="GO:0071949">
    <property type="term" value="F:FAD binding"/>
    <property type="evidence" value="ECO:0007669"/>
    <property type="project" value="TreeGrafter"/>
</dbReference>
<dbReference type="GO" id="GO:0009086">
    <property type="term" value="P:methionine biosynthetic process"/>
    <property type="evidence" value="ECO:0007669"/>
    <property type="project" value="UniProtKB-KW"/>
</dbReference>
<evidence type="ECO:0000256" key="7">
    <source>
        <dbReference type="ARBA" id="ARBA00023002"/>
    </source>
</evidence>